<evidence type="ECO:0000256" key="6">
    <source>
        <dbReference type="ARBA" id="ARBA00022842"/>
    </source>
</evidence>
<dbReference type="GO" id="GO:0003723">
    <property type="term" value="F:RNA binding"/>
    <property type="evidence" value="ECO:0007669"/>
    <property type="project" value="UniProtKB-UniRule"/>
</dbReference>
<proteinExistence type="inferred from homology"/>
<dbReference type="GO" id="GO:0016787">
    <property type="term" value="F:hydrolase activity"/>
    <property type="evidence" value="ECO:0007669"/>
    <property type="project" value="UniProtKB-KW"/>
</dbReference>
<dbReference type="InterPro" id="IPR003615">
    <property type="entry name" value="HNH_nuc"/>
</dbReference>
<keyword evidence="7 12" id="KW-0694">RNA-binding</keyword>
<dbReference type="EC" id="3.1.-.-" evidence="12"/>
<keyword evidence="5 12" id="KW-0378">Hydrolase</keyword>
<evidence type="ECO:0000313" key="14">
    <source>
        <dbReference type="EMBL" id="HIS35290.1"/>
    </source>
</evidence>
<keyword evidence="9 12" id="KW-0238">DNA-binding</keyword>
<feature type="active site" description="Proton acceptor for HNH nuclease domain" evidence="12">
    <location>
        <position position="580"/>
    </location>
</feature>
<dbReference type="Pfam" id="PF18541">
    <property type="entry name" value="RuvC_III"/>
    <property type="match status" value="1"/>
</dbReference>
<evidence type="ECO:0000256" key="9">
    <source>
        <dbReference type="ARBA" id="ARBA00023125"/>
    </source>
</evidence>
<dbReference type="HAMAP" id="MF_01480">
    <property type="entry name" value="Cas9"/>
    <property type="match status" value="1"/>
</dbReference>
<comment type="function">
    <text evidence="12">CRISPR (clustered regularly interspaced short palindromic repeat) is an adaptive immune system that provides protection against mobile genetic elements (viruses, transposable elements and conjugative plasmids). CRISPR clusters contain spacers, sequences complementary to antecedent mobile elements, and target invading nucleic acids. CRISPR clusters are transcribed and processed into CRISPR RNA (crRNA). In type II CRISPR systems correct processing of pre-crRNA requires a trans-encoded small RNA (tracrRNA), endogenous ribonuclease 3 (rnc) and this protein. The tracrRNA serves as a guide for ribonuclease 3-aided processing of pre-crRNA. Subsequently Cas9/crRNA/tracrRNA endonucleolytically cleaves linear or circular dsDNA target complementary to the spacer; Cas9 is inactive in the absence of the 2 guide RNAs (gRNA). Cas9 recognizes the protospacer adjacent motif (PAM) in the CRISPR repeat sequences to help distinguish self versus nonself, as targets within the bacterial CRISPR locus do not have PAMs. PAM recognition is also required for catalytic activity.</text>
</comment>
<keyword evidence="8 12" id="KW-0051">Antiviral defense</keyword>
<dbReference type="EMBL" id="DVIU01000031">
    <property type="protein sequence ID" value="HIS35290.1"/>
    <property type="molecule type" value="Genomic_DNA"/>
</dbReference>
<dbReference type="InterPro" id="IPR028629">
    <property type="entry name" value="Cas9"/>
</dbReference>
<evidence type="ECO:0000256" key="12">
    <source>
        <dbReference type="HAMAP-Rule" id="MF_01480"/>
    </source>
</evidence>
<evidence type="ECO:0000256" key="5">
    <source>
        <dbReference type="ARBA" id="ARBA00022801"/>
    </source>
</evidence>
<comment type="caution">
    <text evidence="14">The sequence shown here is derived from an EMBL/GenBank/DDBJ whole genome shotgun (WGS) entry which is preliminary data.</text>
</comment>
<dbReference type="GO" id="GO:0051607">
    <property type="term" value="P:defense response to virus"/>
    <property type="evidence" value="ECO:0007669"/>
    <property type="project" value="UniProtKB-UniRule"/>
</dbReference>
<keyword evidence="10" id="KW-0464">Manganese</keyword>
<keyword evidence="3" id="KW-0479">Metal-binding</keyword>
<evidence type="ECO:0000256" key="3">
    <source>
        <dbReference type="ARBA" id="ARBA00022723"/>
    </source>
</evidence>
<evidence type="ECO:0000256" key="4">
    <source>
        <dbReference type="ARBA" id="ARBA00022759"/>
    </source>
</evidence>
<comment type="subunit">
    <text evidence="11 12">Monomer. Binds crRNA and tracrRNA.</text>
</comment>
<dbReference type="AlphaFoldDB" id="A0A9D1EWP0"/>
<comment type="domain">
    <text evidence="12">Has 2 endonuclease domains. The discontinuous RuvC-like domain cleaves the target DNA noncomplementary to crRNA while the HNH nuclease domain cleaves the target DNA complementary to crRNA.</text>
</comment>
<keyword evidence="4 12" id="KW-0255">Endonuclease</keyword>
<dbReference type="InterPro" id="IPR036397">
    <property type="entry name" value="RNaseH_sf"/>
</dbReference>
<comment type="caution">
    <text evidence="12">Lacks conserved residue(s) required for the propagation of feature annotation.</text>
</comment>
<dbReference type="InterPro" id="IPR041383">
    <property type="entry name" value="RuvC_III"/>
</dbReference>
<comment type="cofactor">
    <cofactor evidence="1">
        <name>Mg(2+)</name>
        <dbReference type="ChEBI" id="CHEBI:18420"/>
    </cofactor>
</comment>
<keyword evidence="6" id="KW-0460">Magnesium</keyword>
<accession>A0A9D1EWP0</accession>
<dbReference type="GO" id="GO:0004519">
    <property type="term" value="F:endonuclease activity"/>
    <property type="evidence" value="ECO:0007669"/>
    <property type="project" value="UniProtKB-UniRule"/>
</dbReference>
<gene>
    <name evidence="12 14" type="primary">cas9</name>
    <name evidence="14" type="ORF">IAC10_01475</name>
</gene>
<evidence type="ECO:0000256" key="8">
    <source>
        <dbReference type="ARBA" id="ARBA00023118"/>
    </source>
</evidence>
<dbReference type="NCBIfam" id="TIGR01865">
    <property type="entry name" value="cas_Csn1"/>
    <property type="match status" value="1"/>
</dbReference>
<dbReference type="GO" id="GO:0043571">
    <property type="term" value="P:maintenance of CRISPR repeat elements"/>
    <property type="evidence" value="ECO:0007669"/>
    <property type="project" value="UniProtKB-UniRule"/>
</dbReference>
<evidence type="ECO:0000256" key="1">
    <source>
        <dbReference type="ARBA" id="ARBA00001946"/>
    </source>
</evidence>
<evidence type="ECO:0000256" key="7">
    <source>
        <dbReference type="ARBA" id="ARBA00022884"/>
    </source>
</evidence>
<organism evidence="14 15">
    <name type="scientific">Candidatus Scatousia excrementigallinarum</name>
    <dbReference type="NCBI Taxonomy" id="2840935"/>
    <lineage>
        <taxon>Bacteria</taxon>
        <taxon>Candidatus Scatousia</taxon>
    </lineage>
</organism>
<dbReference type="GO" id="GO:0003677">
    <property type="term" value="F:DNA binding"/>
    <property type="evidence" value="ECO:0007669"/>
    <property type="project" value="UniProtKB-UniRule"/>
</dbReference>
<reference evidence="14" key="1">
    <citation type="submission" date="2020-10" db="EMBL/GenBank/DDBJ databases">
        <authorList>
            <person name="Gilroy R."/>
        </authorList>
    </citation>
    <scope>NUCLEOTIDE SEQUENCE</scope>
    <source>
        <strain evidence="14">6276</strain>
    </source>
</reference>
<dbReference type="Proteomes" id="UP000823928">
    <property type="component" value="Unassembled WGS sequence"/>
</dbReference>
<evidence type="ECO:0000256" key="10">
    <source>
        <dbReference type="ARBA" id="ARBA00023211"/>
    </source>
</evidence>
<dbReference type="Gene3D" id="3.30.420.10">
    <property type="entry name" value="Ribonuclease H-like superfamily/Ribonuclease H"/>
    <property type="match status" value="3"/>
</dbReference>
<evidence type="ECO:0000256" key="2">
    <source>
        <dbReference type="ARBA" id="ARBA00022722"/>
    </source>
</evidence>
<evidence type="ECO:0000256" key="11">
    <source>
        <dbReference type="ARBA" id="ARBA00046380"/>
    </source>
</evidence>
<dbReference type="PROSITE" id="PS51749">
    <property type="entry name" value="HNH_CAS9"/>
    <property type="match status" value="1"/>
</dbReference>
<evidence type="ECO:0000313" key="15">
    <source>
        <dbReference type="Proteomes" id="UP000823928"/>
    </source>
</evidence>
<dbReference type="Pfam" id="PF13395">
    <property type="entry name" value="HNH_4"/>
    <property type="match status" value="1"/>
</dbReference>
<keyword evidence="2 12" id="KW-0540">Nuclease</keyword>
<evidence type="ECO:0000259" key="13">
    <source>
        <dbReference type="PROSITE" id="PS51749"/>
    </source>
</evidence>
<protein>
    <recommendedName>
        <fullName evidence="12">CRISPR-associated endonuclease Cas9</fullName>
        <ecNumber evidence="12">3.1.-.-</ecNumber>
    </recommendedName>
</protein>
<dbReference type="GO" id="GO:0046872">
    <property type="term" value="F:metal ion binding"/>
    <property type="evidence" value="ECO:0007669"/>
    <property type="project" value="UniProtKB-UniRule"/>
</dbReference>
<reference evidence="14" key="2">
    <citation type="journal article" date="2021" name="PeerJ">
        <title>Extensive microbial diversity within the chicken gut microbiome revealed by metagenomics and culture.</title>
        <authorList>
            <person name="Gilroy R."/>
            <person name="Ravi A."/>
            <person name="Getino M."/>
            <person name="Pursley I."/>
            <person name="Horton D.L."/>
            <person name="Alikhan N.F."/>
            <person name="Baker D."/>
            <person name="Gharbi K."/>
            <person name="Hall N."/>
            <person name="Watson M."/>
            <person name="Adriaenssens E.M."/>
            <person name="Foster-Nyarko E."/>
            <person name="Jarju S."/>
            <person name="Secka A."/>
            <person name="Antonio M."/>
            <person name="Oren A."/>
            <person name="Chaudhuri R.R."/>
            <person name="La Ragione R."/>
            <person name="Hildebrand F."/>
            <person name="Pallen M.J."/>
        </authorList>
    </citation>
    <scope>NUCLEOTIDE SEQUENCE</scope>
    <source>
        <strain evidence="14">6276</strain>
    </source>
</reference>
<name>A0A9D1EWP0_9BACT</name>
<dbReference type="InterPro" id="IPR033114">
    <property type="entry name" value="HNH_CAS9"/>
</dbReference>
<sequence>MVKILGLDIGISSVGYSVIELDENKFNGKFLALGARIFTAAEQPKTGASLAAPRREARSARRRLSRRSCRLYNIRRLLLEKQFITQTEIAEIYDTHEQLTDVWDLRKEALNRKLDNKELYRILMHIAKRRGFKSVRKSEEAKREGELLKSIAETTEEFKQGKYRTIGEMFALKYTNGEAKRNKSGNYNKSIARDLLRQEIEIIFEMQRKLGSTIANNEIEKGYKEIAFYQRPLKTIEIKTPCPFEPEEKRAPKCAYTSEKFSALNKLVNLRLINDLGDTRFLASAEIKDAVRLANKLSKVTYKQLRKELYLDDDIRFLNLNYTKTDSKGQQVDPETAVLIEFKNYHSIRKALECNGNLGKIYFDSIKDDEDFFDNIAYVLTCEKTDESIEEKLKEYGYSAEVIDSIKELSMSKTSHLSLKAMKKLIPYMLDGKKYTEACELAGYKTENQNTAKQSLLPALSQEELTVNPVVNRAISQTRKVVNALIKKYGILDSIIIEMSRDLSKTATERRNIQKLQEEFKSEKEKARQRCLENGLNPDFPKSNLLKFRLWEEQGGFCVYSGKHIDPKRLSEQDYVDIDHIIPYSRSFDDSLNNKVLCLTDENRQKSNKIPYEYIGEDKWYDFVQRVKSYHLKQPKVNRLTKKKYEQEGFKSRNLNDTRYIAKFVKDYIKENLDFGNNLKVETRNGSLTAFLRNQWGLIKNRDESDKHHAQDAAVIACSTQGMVKFLSTVSAKLENYDYTKDKKPRFKRPWETFNQDLEYELSRVFVSRAAKKSFRGELHDATIRSVKHLDKGFTTVKKPIEQIDLKTLEQMFDKERNYKIYNLLKERLEQNNNNPQKAFQEPVYMPLSKEKEAKGQKPHRIKSIKIKDTGTSGVLVRGGLAKNASMPRVDVFTKKNKKGKNEYFLVPIYVSDFGKELPNKAITSKKDCWLEINDEYTFCFSLFPDTLIAINPTGKPEDEFLGYYKCCDISSGVFKIDSPDRSITDKRFSTKTSAYIKKYQVDILGDYHEVKQEKRLGIKPKQKGQQKDGV</sequence>
<feature type="active site" description="For RuvC-like nuclease domain" evidence="12">
    <location>
        <position position="8"/>
    </location>
</feature>
<comment type="similarity">
    <text evidence="12">Belongs to the CRISPR-associated Cas9 family.</text>
</comment>
<feature type="domain" description="HNH Cas9-type" evidence="13">
    <location>
        <begin position="506"/>
        <end position="655"/>
    </location>
</feature>